<dbReference type="Proteomes" id="UP000616724">
    <property type="component" value="Unassembled WGS sequence"/>
</dbReference>
<dbReference type="GO" id="GO:0006790">
    <property type="term" value="P:sulfur compound metabolic process"/>
    <property type="evidence" value="ECO:0007669"/>
    <property type="project" value="TreeGrafter"/>
</dbReference>
<dbReference type="Pfam" id="PF00174">
    <property type="entry name" value="Oxidored_molyb"/>
    <property type="match status" value="1"/>
</dbReference>
<evidence type="ECO:0000259" key="7">
    <source>
        <dbReference type="Pfam" id="PF03404"/>
    </source>
</evidence>
<evidence type="ECO:0000256" key="5">
    <source>
        <dbReference type="SAM" id="MobiDB-lite"/>
    </source>
</evidence>
<evidence type="ECO:0000256" key="2">
    <source>
        <dbReference type="ARBA" id="ARBA00022505"/>
    </source>
</evidence>
<comment type="cofactor">
    <cofactor evidence="1">
        <name>Mo-molybdopterin</name>
        <dbReference type="ChEBI" id="CHEBI:71302"/>
    </cofactor>
</comment>
<sequence>MPHRKPSGTVAVPRRTATPGETDRTRTTGPGGTAAGRATGTTAETAPPGIVKPLPRELFVAHGTNAETRWEAMRGVGYHVPEDRFFVRDHTSTPIIDAATWRLELHGSGLRAPRSFGYEELLALPAVTRDVMIECAGNGRSFFLTQQHQEVSGTPWRLGGVGVARWRGVPLATVLERAGLLPGAVDVMPRGLDAAYVADGVDHGRVRRPIPIAKALDDVILAYEMNGRPLPPDHGHPVRLVVPGWIGLASIKWVGDIEVSASPLSSPWTTEFYRMFGEGRPSGGGAPLTVREGIRSAFELPWEAGLAAGRPHLLHGRSWSGHGRITGVEVSFDSGATWHRAQLHGSRVVSAWTRWHISWNPRSSRNPGQSGPHTLMARARDEAGTVQPMETPHNELGYLFDAVVRHPVTVINV</sequence>
<dbReference type="Pfam" id="PF03404">
    <property type="entry name" value="Mo-co_dimer"/>
    <property type="match status" value="1"/>
</dbReference>
<dbReference type="InterPro" id="IPR008335">
    <property type="entry name" value="Mopterin_OxRdtase_euk"/>
</dbReference>
<dbReference type="GO" id="GO:0008482">
    <property type="term" value="F:sulfite oxidase activity"/>
    <property type="evidence" value="ECO:0007669"/>
    <property type="project" value="TreeGrafter"/>
</dbReference>
<gene>
    <name evidence="8" type="ORF">Plo01_65510</name>
</gene>
<feature type="region of interest" description="Disordered" evidence="5">
    <location>
        <begin position="1"/>
        <end position="50"/>
    </location>
</feature>
<evidence type="ECO:0000256" key="4">
    <source>
        <dbReference type="ARBA" id="ARBA00023002"/>
    </source>
</evidence>
<dbReference type="InterPro" id="IPR014756">
    <property type="entry name" value="Ig_E-set"/>
</dbReference>
<dbReference type="GO" id="GO:0030151">
    <property type="term" value="F:molybdenum ion binding"/>
    <property type="evidence" value="ECO:0007669"/>
    <property type="project" value="InterPro"/>
</dbReference>
<dbReference type="GO" id="GO:0020037">
    <property type="term" value="F:heme binding"/>
    <property type="evidence" value="ECO:0007669"/>
    <property type="project" value="TreeGrafter"/>
</dbReference>
<evidence type="ECO:0000313" key="9">
    <source>
        <dbReference type="Proteomes" id="UP000616724"/>
    </source>
</evidence>
<feature type="domain" description="Moybdenum cofactor oxidoreductase dimerisation" evidence="7">
    <location>
        <begin position="314"/>
        <end position="401"/>
    </location>
</feature>
<accession>A0A8J3RQU8</accession>
<dbReference type="PANTHER" id="PTHR19372:SF7">
    <property type="entry name" value="SULFITE OXIDASE, MITOCHONDRIAL"/>
    <property type="match status" value="1"/>
</dbReference>
<dbReference type="InterPro" id="IPR005066">
    <property type="entry name" value="MoCF_OxRdtse_dimer"/>
</dbReference>
<comment type="caution">
    <text evidence="8">The sequence shown here is derived from an EMBL/GenBank/DDBJ whole genome shotgun (WGS) entry which is preliminary data.</text>
</comment>
<dbReference type="Gene3D" id="3.90.420.10">
    <property type="entry name" value="Oxidoreductase, molybdopterin-binding domain"/>
    <property type="match status" value="1"/>
</dbReference>
<keyword evidence="4" id="KW-0560">Oxidoreductase</keyword>
<feature type="compositionally biased region" description="Low complexity" evidence="5">
    <location>
        <begin position="35"/>
        <end position="49"/>
    </location>
</feature>
<dbReference type="Gene3D" id="2.60.40.650">
    <property type="match status" value="1"/>
</dbReference>
<evidence type="ECO:0000256" key="3">
    <source>
        <dbReference type="ARBA" id="ARBA00022723"/>
    </source>
</evidence>
<dbReference type="EMBL" id="BOOH01000056">
    <property type="protein sequence ID" value="GIH80122.1"/>
    <property type="molecule type" value="Genomic_DNA"/>
</dbReference>
<dbReference type="RefSeq" id="WP_203894564.1">
    <property type="nucleotide sequence ID" value="NZ_BOOH01000056.1"/>
</dbReference>
<dbReference type="GO" id="GO:0043546">
    <property type="term" value="F:molybdopterin cofactor binding"/>
    <property type="evidence" value="ECO:0007669"/>
    <property type="project" value="TreeGrafter"/>
</dbReference>
<organism evidence="8 9">
    <name type="scientific">Planobispora longispora</name>
    <dbReference type="NCBI Taxonomy" id="28887"/>
    <lineage>
        <taxon>Bacteria</taxon>
        <taxon>Bacillati</taxon>
        <taxon>Actinomycetota</taxon>
        <taxon>Actinomycetes</taxon>
        <taxon>Streptosporangiales</taxon>
        <taxon>Streptosporangiaceae</taxon>
        <taxon>Planobispora</taxon>
    </lineage>
</organism>
<dbReference type="PRINTS" id="PR00407">
    <property type="entry name" value="EUMOPTERIN"/>
</dbReference>
<dbReference type="InterPro" id="IPR036374">
    <property type="entry name" value="OxRdtase_Mopterin-bd_sf"/>
</dbReference>
<reference evidence="8 9" key="1">
    <citation type="submission" date="2021-01" db="EMBL/GenBank/DDBJ databases">
        <title>Whole genome shotgun sequence of Planobispora longispora NBRC 13918.</title>
        <authorList>
            <person name="Komaki H."/>
            <person name="Tamura T."/>
        </authorList>
    </citation>
    <scope>NUCLEOTIDE SEQUENCE [LARGE SCALE GENOMIC DNA]</scope>
    <source>
        <strain evidence="8 9">NBRC 13918</strain>
    </source>
</reference>
<name>A0A8J3RQU8_9ACTN</name>
<feature type="domain" description="Oxidoreductase molybdopterin-binding" evidence="6">
    <location>
        <begin position="90"/>
        <end position="268"/>
    </location>
</feature>
<dbReference type="SUPFAM" id="SSF81296">
    <property type="entry name" value="E set domains"/>
    <property type="match status" value="1"/>
</dbReference>
<dbReference type="InterPro" id="IPR000572">
    <property type="entry name" value="OxRdtase_Mopterin-bd_dom"/>
</dbReference>
<keyword evidence="3" id="KW-0479">Metal-binding</keyword>
<evidence type="ECO:0000313" key="8">
    <source>
        <dbReference type="EMBL" id="GIH80122.1"/>
    </source>
</evidence>
<protein>
    <submittedName>
        <fullName evidence="8">Sulfite oxidase</fullName>
    </submittedName>
</protein>
<evidence type="ECO:0000259" key="6">
    <source>
        <dbReference type="Pfam" id="PF00174"/>
    </source>
</evidence>
<keyword evidence="9" id="KW-1185">Reference proteome</keyword>
<dbReference type="PANTHER" id="PTHR19372">
    <property type="entry name" value="SULFITE REDUCTASE"/>
    <property type="match status" value="1"/>
</dbReference>
<dbReference type="SUPFAM" id="SSF56524">
    <property type="entry name" value="Oxidoreductase molybdopterin-binding domain"/>
    <property type="match status" value="1"/>
</dbReference>
<dbReference type="CDD" id="cd02110">
    <property type="entry name" value="SO_family_Moco_dimer"/>
    <property type="match status" value="1"/>
</dbReference>
<dbReference type="AlphaFoldDB" id="A0A8J3RQU8"/>
<keyword evidence="2" id="KW-0500">Molybdenum</keyword>
<evidence type="ECO:0000256" key="1">
    <source>
        <dbReference type="ARBA" id="ARBA00001924"/>
    </source>
</evidence>
<proteinExistence type="predicted"/>